<evidence type="ECO:0000256" key="2">
    <source>
        <dbReference type="ARBA" id="ARBA00022741"/>
    </source>
</evidence>
<dbReference type="CDD" id="cd10225">
    <property type="entry name" value="ASKHA_NBD_MreB-like"/>
    <property type="match status" value="1"/>
</dbReference>
<keyword evidence="4 6" id="KW-0133">Cell shape</keyword>
<dbReference type="Pfam" id="PF06723">
    <property type="entry name" value="MreB_Mbl"/>
    <property type="match status" value="1"/>
</dbReference>
<dbReference type="InterPro" id="IPR043129">
    <property type="entry name" value="ATPase_NBD"/>
</dbReference>
<evidence type="ECO:0000256" key="1">
    <source>
        <dbReference type="ARBA" id="ARBA00022490"/>
    </source>
</evidence>
<feature type="binding site" evidence="6">
    <location>
        <begin position="293"/>
        <end position="296"/>
    </location>
    <ligand>
        <name>ATP</name>
        <dbReference type="ChEBI" id="CHEBI:30616"/>
    </ligand>
</feature>
<dbReference type="SUPFAM" id="SSF53067">
    <property type="entry name" value="Actin-like ATPase domain"/>
    <property type="match status" value="2"/>
</dbReference>
<dbReference type="GO" id="GO:0008360">
    <property type="term" value="P:regulation of cell shape"/>
    <property type="evidence" value="ECO:0007669"/>
    <property type="project" value="UniProtKB-UniRule"/>
</dbReference>
<dbReference type="EMBL" id="BMWS01000023">
    <property type="protein sequence ID" value="GGX26939.1"/>
    <property type="molecule type" value="Genomic_DNA"/>
</dbReference>
<reference evidence="7 8" key="1">
    <citation type="journal article" date="2014" name="Int. J. Syst. Evol. Microbiol.">
        <title>Complete genome sequence of Corynebacterium casei LMG S-19264T (=DSM 44701T), isolated from a smear-ripened cheese.</title>
        <authorList>
            <consortium name="US DOE Joint Genome Institute (JGI-PGF)"/>
            <person name="Walter F."/>
            <person name="Albersmeier A."/>
            <person name="Kalinowski J."/>
            <person name="Ruckert C."/>
        </authorList>
    </citation>
    <scope>NUCLEOTIDE SEQUENCE [LARGE SCALE GENOMIC DNA]</scope>
    <source>
        <strain evidence="7 8">KCTC 12285</strain>
    </source>
</reference>
<comment type="similarity">
    <text evidence="5 6">Belongs to the FtsA/MreB family.</text>
</comment>
<evidence type="ECO:0000313" key="8">
    <source>
        <dbReference type="Proteomes" id="UP000601108"/>
    </source>
</evidence>
<comment type="caution">
    <text evidence="6">Lacks conserved residue(s) required for the propagation of feature annotation.</text>
</comment>
<proteinExistence type="inferred from homology"/>
<dbReference type="RefSeq" id="WP_027412698.1">
    <property type="nucleotide sequence ID" value="NZ_BMWS01000023.1"/>
</dbReference>
<keyword evidence="1 6" id="KW-0963">Cytoplasm</keyword>
<dbReference type="InterPro" id="IPR004753">
    <property type="entry name" value="MreB"/>
</dbReference>
<comment type="subcellular location">
    <subcellularLocation>
        <location evidence="6">Cytoplasm</location>
    </subcellularLocation>
    <text evidence="6">Membrane-associated.</text>
</comment>
<gene>
    <name evidence="6 7" type="primary">mreB</name>
    <name evidence="7" type="ORF">GCM10007384_30130</name>
</gene>
<comment type="caution">
    <text evidence="7">The sequence shown here is derived from an EMBL/GenBank/DDBJ whole genome shotgun (WGS) entry which is preliminary data.</text>
</comment>
<name>A0A918N427_9FLAO</name>
<feature type="binding site" evidence="6">
    <location>
        <begin position="163"/>
        <end position="165"/>
    </location>
    <ligand>
        <name>ATP</name>
        <dbReference type="ChEBI" id="CHEBI:30616"/>
    </ligand>
</feature>
<dbReference type="GO" id="GO:0000902">
    <property type="term" value="P:cell morphogenesis"/>
    <property type="evidence" value="ECO:0007669"/>
    <property type="project" value="InterPro"/>
</dbReference>
<sequence>MSFFDFLNEKIAIDLGTSNTLITYKGKIVIDNPSIISIHQITGKIIAVGTEAGMMRGKINKNIKTISPFKNGVISNFDAGEKMLTTYIKRLSTFNSSIFSSSYNMIISIPCGSTEVEMRAVKESAKRLNAKKIFLIHEPIAAAIGGGIDILKPKGNMVIDIGGGTTEIAVISLGRIISGQSVKIAGNVFNEDIIYYVRESHNLHIGESMAEKIKIKIGAAVDKLEFPPDNMYAEGRDLLTGKPKQIQLSYTEIEKCLDKSITQIENAIMETLSEIPPEISADIYNSGIFLTGGGSLLRGLDERLSKSTELPVHLGDQPLKTVVKGSEIVLKNLNLYTTVLVQKENNFC</sequence>
<dbReference type="PANTHER" id="PTHR42749">
    <property type="entry name" value="CELL SHAPE-DETERMINING PROTEIN MREB"/>
    <property type="match status" value="1"/>
</dbReference>
<dbReference type="InterPro" id="IPR056546">
    <property type="entry name" value="MreB_MamK-like"/>
</dbReference>
<accession>A0A918N427</accession>
<dbReference type="Gene3D" id="3.30.420.40">
    <property type="match status" value="2"/>
</dbReference>
<evidence type="ECO:0000256" key="4">
    <source>
        <dbReference type="ARBA" id="ARBA00022960"/>
    </source>
</evidence>
<dbReference type="GO" id="GO:0005524">
    <property type="term" value="F:ATP binding"/>
    <property type="evidence" value="ECO:0007669"/>
    <property type="project" value="UniProtKB-KW"/>
</dbReference>
<feature type="binding site" evidence="6">
    <location>
        <begin position="211"/>
        <end position="214"/>
    </location>
    <ligand>
        <name>ATP</name>
        <dbReference type="ChEBI" id="CHEBI:30616"/>
    </ligand>
</feature>
<dbReference type="AlphaFoldDB" id="A0A918N427"/>
<keyword evidence="3 6" id="KW-0067">ATP-binding</keyword>
<evidence type="ECO:0000313" key="7">
    <source>
        <dbReference type="EMBL" id="GGX26939.1"/>
    </source>
</evidence>
<evidence type="ECO:0000256" key="6">
    <source>
        <dbReference type="HAMAP-Rule" id="MF_02207"/>
    </source>
</evidence>
<dbReference type="PANTHER" id="PTHR42749:SF1">
    <property type="entry name" value="CELL SHAPE-DETERMINING PROTEIN MREB"/>
    <property type="match status" value="1"/>
</dbReference>
<keyword evidence="2 6" id="KW-0547">Nucleotide-binding</keyword>
<evidence type="ECO:0000256" key="3">
    <source>
        <dbReference type="ARBA" id="ARBA00022840"/>
    </source>
</evidence>
<dbReference type="Proteomes" id="UP000601108">
    <property type="component" value="Unassembled WGS sequence"/>
</dbReference>
<dbReference type="HAMAP" id="MF_02207">
    <property type="entry name" value="MreB"/>
    <property type="match status" value="1"/>
</dbReference>
<evidence type="ECO:0000256" key="5">
    <source>
        <dbReference type="ARBA" id="ARBA00023458"/>
    </source>
</evidence>
<protein>
    <recommendedName>
        <fullName evidence="6">Cell shape-determining protein MreB</fullName>
    </recommendedName>
</protein>
<comment type="function">
    <text evidence="6">Forms membrane-associated dynamic filaments that are essential for cell shape determination. Acts by regulating cell wall synthesis and cell elongation, and thus cell shape. A feedback loop between cell geometry and MreB localization may maintain elongated cell shape by targeting cell wall growth to regions of negative cell wall curvature.</text>
</comment>
<keyword evidence="8" id="KW-1185">Reference proteome</keyword>
<organism evidence="7 8">
    <name type="scientific">Aquimarina muelleri</name>
    <dbReference type="NCBI Taxonomy" id="279356"/>
    <lineage>
        <taxon>Bacteria</taxon>
        <taxon>Pseudomonadati</taxon>
        <taxon>Bacteroidota</taxon>
        <taxon>Flavobacteriia</taxon>
        <taxon>Flavobacteriales</taxon>
        <taxon>Flavobacteriaceae</taxon>
        <taxon>Aquimarina</taxon>
    </lineage>
</organism>
<dbReference type="GO" id="GO:0005737">
    <property type="term" value="C:cytoplasm"/>
    <property type="evidence" value="ECO:0007669"/>
    <property type="project" value="UniProtKB-SubCell"/>
</dbReference>
<dbReference type="NCBIfam" id="NF010539">
    <property type="entry name" value="PRK13927.1"/>
    <property type="match status" value="1"/>
</dbReference>
<dbReference type="PRINTS" id="PR01652">
    <property type="entry name" value="SHAPEPROTEIN"/>
</dbReference>
<comment type="subunit">
    <text evidence="6">Forms polymers.</text>
</comment>